<dbReference type="GO" id="GO:0004553">
    <property type="term" value="F:hydrolase activity, hydrolyzing O-glycosyl compounds"/>
    <property type="evidence" value="ECO:0007669"/>
    <property type="project" value="TreeGrafter"/>
</dbReference>
<gene>
    <name evidence="3" type="ORF">D2V07_14465</name>
</gene>
<protein>
    <submittedName>
        <fullName evidence="3">Glycoside hydrolase family 15 protein</fullName>
    </submittedName>
</protein>
<comment type="caution">
    <text evidence="3">The sequence shown here is derived from an EMBL/GenBank/DDBJ whole genome shotgun (WGS) entry which is preliminary data.</text>
</comment>
<proteinExistence type="predicted"/>
<feature type="domain" description="Trehalase-like N-terminal" evidence="2">
    <location>
        <begin position="15"/>
        <end position="145"/>
    </location>
</feature>
<reference evidence="3 4" key="1">
    <citation type="submission" date="2018-08" db="EMBL/GenBank/DDBJ databases">
        <title>Erythrobacter zhengii sp.nov., a bacterium isolated from deep-sea sediment.</title>
        <authorList>
            <person name="Fang C."/>
            <person name="Wu Y.-H."/>
            <person name="Sun C."/>
            <person name="Wang H."/>
            <person name="Cheng H."/>
            <person name="Meng F.-X."/>
            <person name="Wang C.-S."/>
            <person name="Xu X.-W."/>
        </authorList>
    </citation>
    <scope>NUCLEOTIDE SEQUENCE [LARGE SCALE GENOMIC DNA]</scope>
    <source>
        <strain evidence="3 4">V18</strain>
    </source>
</reference>
<feature type="domain" description="GH15-like" evidence="1">
    <location>
        <begin position="237"/>
        <end position="599"/>
    </location>
</feature>
<dbReference type="Proteomes" id="UP000286576">
    <property type="component" value="Unassembled WGS sequence"/>
</dbReference>
<dbReference type="Gene3D" id="1.50.10.10">
    <property type="match status" value="1"/>
</dbReference>
<evidence type="ECO:0000259" key="2">
    <source>
        <dbReference type="Pfam" id="PF19291"/>
    </source>
</evidence>
<dbReference type="GO" id="GO:0005975">
    <property type="term" value="P:carbohydrate metabolic process"/>
    <property type="evidence" value="ECO:0007669"/>
    <property type="project" value="InterPro"/>
</dbReference>
<name>A0A418NPE3_9SPHN</name>
<dbReference type="AlphaFoldDB" id="A0A418NPE3"/>
<dbReference type="Pfam" id="PF00723">
    <property type="entry name" value="Glyco_hydro_15"/>
    <property type="match status" value="1"/>
</dbReference>
<dbReference type="InterPro" id="IPR012341">
    <property type="entry name" value="6hp_glycosidase-like_sf"/>
</dbReference>
<keyword evidence="4" id="KW-1185">Reference proteome</keyword>
<evidence type="ECO:0000313" key="3">
    <source>
        <dbReference type="EMBL" id="RIV84212.1"/>
    </source>
</evidence>
<dbReference type="SUPFAM" id="SSF48208">
    <property type="entry name" value="Six-hairpin glycosidases"/>
    <property type="match status" value="1"/>
</dbReference>
<keyword evidence="3" id="KW-0378">Hydrolase</keyword>
<sequence length="610" mass="67953">MATQMKGLDEPSFFPPIGEYALIGDMQACALVSRLGCVDWLCLPNIADPPLFSGVLGRWGGRFRIGAEGDWTVEREYLDDTPILRTCFIQEAASFSVTDFLALRTEGLGGPIEPERELLRIVEVESGCPKVAFSFEPRPGFGRDPRLQRRGRNAWACQHRADLILFRNDFSVSEADDRQVCGSEQLNAGEKRYFSLSFCRRDVGAIPGLGPECETKKNAAHDWWSAWLSQAELGGRFNEEVKRSLVALRLLTSRETGAVAAAPTTSLPEWIGAKRNWDYRYCWMRDAYFVLSAFIQYGFKNEASGYFNWLMHATEQDKPDLRPVYDIFGRSDLKEQEVSQLEGYRNSGPVRIGNGASGQVQLDSYGSVILAARSLVEHGGTFGVSEARRLRGFVETVCRRWKEPDNGIWEMRQGRLHHLYSKAMCWAALDSALWLSDRSPLEINRDAVHAERAVLEKVVCVSGWNEKGQAFTGALGREHLDASVLLLPKIGIIKADHPHMVATFERIDAELAKGPFVWRYDPAIDGHGSPEGAFVACCFWAVEYLAMAGRMEEAVTRLQTLIDAAGDLGLWSEEYDPETGHMLGNMPQGLSHAALLHAVRAIHGAGKSNS</sequence>
<dbReference type="PANTHER" id="PTHR31616:SF0">
    <property type="entry name" value="GLUCAN 1,4-ALPHA-GLUCOSIDASE"/>
    <property type="match status" value="1"/>
</dbReference>
<accession>A0A418NPE3</accession>
<dbReference type="InterPro" id="IPR008928">
    <property type="entry name" value="6-hairpin_glycosidase_sf"/>
</dbReference>
<evidence type="ECO:0000259" key="1">
    <source>
        <dbReference type="Pfam" id="PF00723"/>
    </source>
</evidence>
<dbReference type="EMBL" id="QXFL01000007">
    <property type="protein sequence ID" value="RIV84212.1"/>
    <property type="molecule type" value="Genomic_DNA"/>
</dbReference>
<dbReference type="PANTHER" id="PTHR31616">
    <property type="entry name" value="TREHALASE"/>
    <property type="match status" value="1"/>
</dbReference>
<organism evidence="3 4">
    <name type="scientific">Aurantiacibacter zhengii</name>
    <dbReference type="NCBI Taxonomy" id="2307003"/>
    <lineage>
        <taxon>Bacteria</taxon>
        <taxon>Pseudomonadati</taxon>
        <taxon>Pseudomonadota</taxon>
        <taxon>Alphaproteobacteria</taxon>
        <taxon>Sphingomonadales</taxon>
        <taxon>Erythrobacteraceae</taxon>
        <taxon>Aurantiacibacter</taxon>
    </lineage>
</organism>
<dbReference type="InterPro" id="IPR045582">
    <property type="entry name" value="Trehalase-like_N"/>
</dbReference>
<evidence type="ECO:0000313" key="4">
    <source>
        <dbReference type="Proteomes" id="UP000286576"/>
    </source>
</evidence>
<dbReference type="InterPro" id="IPR011613">
    <property type="entry name" value="GH15-like"/>
</dbReference>
<dbReference type="Pfam" id="PF19291">
    <property type="entry name" value="TREH_N"/>
    <property type="match status" value="1"/>
</dbReference>